<organism evidence="2 3">
    <name type="scientific">Coniella lustricola</name>
    <dbReference type="NCBI Taxonomy" id="2025994"/>
    <lineage>
        <taxon>Eukaryota</taxon>
        <taxon>Fungi</taxon>
        <taxon>Dikarya</taxon>
        <taxon>Ascomycota</taxon>
        <taxon>Pezizomycotina</taxon>
        <taxon>Sordariomycetes</taxon>
        <taxon>Sordariomycetidae</taxon>
        <taxon>Diaporthales</taxon>
        <taxon>Schizoparmaceae</taxon>
        <taxon>Coniella</taxon>
    </lineage>
</organism>
<proteinExistence type="predicted"/>
<evidence type="ECO:0000256" key="1">
    <source>
        <dbReference type="SAM" id="SignalP"/>
    </source>
</evidence>
<evidence type="ECO:0000313" key="3">
    <source>
        <dbReference type="Proteomes" id="UP000241462"/>
    </source>
</evidence>
<name>A0A2T3A8M1_9PEZI</name>
<keyword evidence="1" id="KW-0732">Signal</keyword>
<sequence length="93" mass="10477">MDGWNPWSGRWPLLVGCWLWLLVVSYKKAAKCLQMARCAASDADRTGGRRRASAGCCEVGSDKGWCFWKRPLQCVSMYRVASETDGLGWCRRG</sequence>
<evidence type="ECO:0000313" key="2">
    <source>
        <dbReference type="EMBL" id="PSR85769.1"/>
    </source>
</evidence>
<accession>A0A2T3A8M1</accession>
<reference evidence="2 3" key="1">
    <citation type="journal article" date="2018" name="Mycol. Prog.">
        <title>Coniella lustricola, a new species from submerged detritus.</title>
        <authorList>
            <person name="Raudabaugh D.B."/>
            <person name="Iturriaga T."/>
            <person name="Carver A."/>
            <person name="Mondo S."/>
            <person name="Pangilinan J."/>
            <person name="Lipzen A."/>
            <person name="He G."/>
            <person name="Amirebrahimi M."/>
            <person name="Grigoriev I.V."/>
            <person name="Miller A.N."/>
        </authorList>
    </citation>
    <scope>NUCLEOTIDE SEQUENCE [LARGE SCALE GENOMIC DNA]</scope>
    <source>
        <strain evidence="2 3">B22-T-1</strain>
    </source>
</reference>
<feature type="signal peptide" evidence="1">
    <location>
        <begin position="1"/>
        <end position="29"/>
    </location>
</feature>
<feature type="chain" id="PRO_5015774563" description="Secreted protein" evidence="1">
    <location>
        <begin position="30"/>
        <end position="93"/>
    </location>
</feature>
<protein>
    <recommendedName>
        <fullName evidence="4">Secreted protein</fullName>
    </recommendedName>
</protein>
<dbReference type="AlphaFoldDB" id="A0A2T3A8M1"/>
<dbReference type="Proteomes" id="UP000241462">
    <property type="component" value="Unassembled WGS sequence"/>
</dbReference>
<dbReference type="EMBL" id="KZ678437">
    <property type="protein sequence ID" value="PSR85769.1"/>
    <property type="molecule type" value="Genomic_DNA"/>
</dbReference>
<keyword evidence="3" id="KW-1185">Reference proteome</keyword>
<evidence type="ECO:0008006" key="4">
    <source>
        <dbReference type="Google" id="ProtNLM"/>
    </source>
</evidence>
<gene>
    <name evidence="2" type="ORF">BD289DRAFT_249518</name>
</gene>
<dbReference type="InParanoid" id="A0A2T3A8M1"/>